<organism evidence="2 3">
    <name type="scientific">Thiohalobacter thiocyanaticus</name>
    <dbReference type="NCBI Taxonomy" id="585455"/>
    <lineage>
        <taxon>Bacteria</taxon>
        <taxon>Pseudomonadati</taxon>
        <taxon>Pseudomonadota</taxon>
        <taxon>Gammaproteobacteria</taxon>
        <taxon>Thiohalobacterales</taxon>
        <taxon>Thiohalobacteraceae</taxon>
        <taxon>Thiohalobacter</taxon>
    </lineage>
</organism>
<proteinExistence type="predicted"/>
<comment type="caution">
    <text evidence="2">The sequence shown here is derived from an EMBL/GenBank/DDBJ whole genome shotgun (WGS) entry which is preliminary data.</text>
</comment>
<keyword evidence="3" id="KW-1185">Reference proteome</keyword>
<reference evidence="2 3" key="1">
    <citation type="journal article" date="2010" name="Int. J. Syst. Evol. Microbiol.">
        <title>Thiohalobacter thiocyanaticus gen. nov., sp. nov., a moderately halophilic, sulfur-oxidizing gammaproteobacterium from hypersaline lakes, that utilizes thiocyanate.</title>
        <authorList>
            <person name="Sorokin D.Y."/>
            <person name="Kovaleva O.L."/>
            <person name="Tourova T.P."/>
            <person name="Muyzer G."/>
        </authorList>
    </citation>
    <scope>NUCLEOTIDE SEQUENCE [LARGE SCALE GENOMIC DNA]</scope>
    <source>
        <strain evidence="2 3">Hrh1</strain>
    </source>
</reference>
<name>A0A426QKW3_9GAMM</name>
<gene>
    <name evidence="2" type="ORF">D6C00_10885</name>
</gene>
<dbReference type="Proteomes" id="UP000287798">
    <property type="component" value="Unassembled WGS sequence"/>
</dbReference>
<feature type="domain" description="TmcA/NAT10 N-terminal" evidence="1">
    <location>
        <begin position="50"/>
        <end position="185"/>
    </location>
</feature>
<dbReference type="EMBL" id="QZMU01000001">
    <property type="protein sequence ID" value="RRQ22403.1"/>
    <property type="molecule type" value="Genomic_DNA"/>
</dbReference>
<accession>A0A426QKW3</accession>
<dbReference type="Pfam" id="PF08351">
    <property type="entry name" value="TmcA_N"/>
    <property type="match status" value="1"/>
</dbReference>
<protein>
    <submittedName>
        <fullName evidence="2">DUF1726 domain-containing protein</fullName>
    </submittedName>
</protein>
<evidence type="ECO:0000313" key="2">
    <source>
        <dbReference type="EMBL" id="RRQ22403.1"/>
    </source>
</evidence>
<evidence type="ECO:0000313" key="3">
    <source>
        <dbReference type="Proteomes" id="UP000287798"/>
    </source>
</evidence>
<dbReference type="InterPro" id="IPR013562">
    <property type="entry name" value="TmcA/NAT10_N"/>
</dbReference>
<sequence length="311" mass="34610">MSCRQAGYCLPGIQPPCSMPDSLAIQKSMPHEVSVKTAAAKQPIASLLRLRPDLRRTRQRRLWVCAGEPAWTRRCAQDLIEAWQPESMLCLGGMASTSPGSVPQRDYRHYLGREYDLVLLDAHAGLDVDALAAMAGTLRGGGLLGLLTPALTDWPAREDAEFTRFAGTAQPPSGRFLRRLIGCFADPAVALLEQDRGWRALPRCGPGTAALPPCPLAGCPRRTRPSRPSWRWPGVRHTSRRWCCPPRAGGASRRRWVWRQPVCRISGFWSQRRGATIARPCCGMRGRRGRRRRVSCRPMSCCDDSRRPTCC</sequence>
<evidence type="ECO:0000259" key="1">
    <source>
        <dbReference type="Pfam" id="PF08351"/>
    </source>
</evidence>
<dbReference type="AlphaFoldDB" id="A0A426QKW3"/>
<dbReference type="Gene3D" id="3.40.50.11040">
    <property type="match status" value="1"/>
</dbReference>